<gene>
    <name evidence="1" type="ORF">BJY16_006037</name>
</gene>
<dbReference type="AlphaFoldDB" id="A0A7W7MA05"/>
<protein>
    <submittedName>
        <fullName evidence="1">Uncharacterized protein</fullName>
    </submittedName>
</protein>
<proteinExistence type="predicted"/>
<name>A0A7W7MA05_9ACTN</name>
<evidence type="ECO:0000313" key="1">
    <source>
        <dbReference type="EMBL" id="MBB4742578.1"/>
    </source>
</evidence>
<dbReference type="Proteomes" id="UP000546162">
    <property type="component" value="Unassembled WGS sequence"/>
</dbReference>
<reference evidence="1 2" key="1">
    <citation type="submission" date="2020-08" db="EMBL/GenBank/DDBJ databases">
        <title>Sequencing the genomes of 1000 actinobacteria strains.</title>
        <authorList>
            <person name="Klenk H.-P."/>
        </authorList>
    </citation>
    <scope>NUCLEOTIDE SEQUENCE [LARGE SCALE GENOMIC DNA]</scope>
    <source>
        <strain evidence="1 2">DSM 45809</strain>
    </source>
</reference>
<keyword evidence="2" id="KW-1185">Reference proteome</keyword>
<organism evidence="1 2">
    <name type="scientific">Actinoplanes octamycinicus</name>
    <dbReference type="NCBI Taxonomy" id="135948"/>
    <lineage>
        <taxon>Bacteria</taxon>
        <taxon>Bacillati</taxon>
        <taxon>Actinomycetota</taxon>
        <taxon>Actinomycetes</taxon>
        <taxon>Micromonosporales</taxon>
        <taxon>Micromonosporaceae</taxon>
        <taxon>Actinoplanes</taxon>
    </lineage>
</organism>
<evidence type="ECO:0000313" key="2">
    <source>
        <dbReference type="Proteomes" id="UP000546162"/>
    </source>
</evidence>
<accession>A0A7W7MA05</accession>
<sequence>MGGDVAAHSGFTATYRRACGVLPSDSLHHH</sequence>
<dbReference type="EMBL" id="JACHNB010000001">
    <property type="protein sequence ID" value="MBB4742578.1"/>
    <property type="molecule type" value="Genomic_DNA"/>
</dbReference>
<comment type="caution">
    <text evidence="1">The sequence shown here is derived from an EMBL/GenBank/DDBJ whole genome shotgun (WGS) entry which is preliminary data.</text>
</comment>